<dbReference type="EMBL" id="CAXAMM010005140">
    <property type="protein sequence ID" value="CAK9006203.1"/>
    <property type="molecule type" value="Genomic_DNA"/>
</dbReference>
<keyword evidence="3" id="KW-1185">Reference proteome</keyword>
<dbReference type="Proteomes" id="UP001642464">
    <property type="component" value="Unassembled WGS sequence"/>
</dbReference>
<gene>
    <name evidence="2" type="ORF">SCF082_LOCUS8924</name>
</gene>
<proteinExistence type="predicted"/>
<evidence type="ECO:0000313" key="2">
    <source>
        <dbReference type="EMBL" id="CAK9006203.1"/>
    </source>
</evidence>
<reference evidence="2 3" key="1">
    <citation type="submission" date="2024-02" db="EMBL/GenBank/DDBJ databases">
        <authorList>
            <person name="Chen Y."/>
            <person name="Shah S."/>
            <person name="Dougan E. K."/>
            <person name="Thang M."/>
            <person name="Chan C."/>
        </authorList>
    </citation>
    <scope>NUCLEOTIDE SEQUENCE [LARGE SCALE GENOMIC DNA]</scope>
</reference>
<comment type="caution">
    <text evidence="2">The sequence shown here is derived from an EMBL/GenBank/DDBJ whole genome shotgun (WGS) entry which is preliminary data.</text>
</comment>
<organism evidence="2 3">
    <name type="scientific">Durusdinium trenchii</name>
    <dbReference type="NCBI Taxonomy" id="1381693"/>
    <lineage>
        <taxon>Eukaryota</taxon>
        <taxon>Sar</taxon>
        <taxon>Alveolata</taxon>
        <taxon>Dinophyceae</taxon>
        <taxon>Suessiales</taxon>
        <taxon>Symbiodiniaceae</taxon>
        <taxon>Durusdinium</taxon>
    </lineage>
</organism>
<accession>A0ABP0IVU9</accession>
<evidence type="ECO:0000313" key="3">
    <source>
        <dbReference type="Proteomes" id="UP001642464"/>
    </source>
</evidence>
<name>A0ABP0IVU9_9DINO</name>
<evidence type="ECO:0000256" key="1">
    <source>
        <dbReference type="SAM" id="MobiDB-lite"/>
    </source>
</evidence>
<feature type="compositionally biased region" description="Polar residues" evidence="1">
    <location>
        <begin position="188"/>
        <end position="197"/>
    </location>
</feature>
<feature type="region of interest" description="Disordered" evidence="1">
    <location>
        <begin position="111"/>
        <end position="165"/>
    </location>
</feature>
<protein>
    <submittedName>
        <fullName evidence="2">Uncharacterized protein</fullName>
    </submittedName>
</protein>
<feature type="region of interest" description="Disordered" evidence="1">
    <location>
        <begin position="177"/>
        <end position="197"/>
    </location>
</feature>
<feature type="non-terminal residue" evidence="2">
    <location>
        <position position="197"/>
    </location>
</feature>
<feature type="non-terminal residue" evidence="2">
    <location>
        <position position="1"/>
    </location>
</feature>
<sequence>VTEWRKQLVLPEDAGKVNLDAWGVKRLFSHALRRWLTGSTAPRESYHESSLNSVWCIFTAAWGTPSADENGDALRAANDDNPPLAIMDGAADEEAVEAHEEAVEADVYEVQDGDSSITTTELEDTPPPKSSLEHEDGCGTVLQGGGTRGDTVTGETPDPQAKPVDVEFIEDSQATVYEYPDVEDSQDPFDSSLIQGS</sequence>